<proteinExistence type="predicted"/>
<dbReference type="InterPro" id="IPR032675">
    <property type="entry name" value="LRR_dom_sf"/>
</dbReference>
<evidence type="ECO:0008006" key="3">
    <source>
        <dbReference type="Google" id="ProtNLM"/>
    </source>
</evidence>
<keyword evidence="2" id="KW-1185">Reference proteome</keyword>
<dbReference type="AlphaFoldDB" id="A0A8H7D8G9"/>
<comment type="caution">
    <text evidence="1">The sequence shown here is derived from an EMBL/GenBank/DDBJ whole genome shotgun (WGS) entry which is preliminary data.</text>
</comment>
<accession>A0A8H7D8G9</accession>
<protein>
    <recommendedName>
        <fullName evidence="3">F-box domain-containing protein</fullName>
    </recommendedName>
</protein>
<evidence type="ECO:0000313" key="1">
    <source>
        <dbReference type="EMBL" id="KAF7366159.1"/>
    </source>
</evidence>
<dbReference type="Proteomes" id="UP000620124">
    <property type="component" value="Unassembled WGS sequence"/>
</dbReference>
<dbReference type="EMBL" id="JACAZI010000003">
    <property type="protein sequence ID" value="KAF7366159.1"/>
    <property type="molecule type" value="Genomic_DNA"/>
</dbReference>
<dbReference type="Gene3D" id="3.80.10.10">
    <property type="entry name" value="Ribonuclease Inhibitor"/>
    <property type="match status" value="1"/>
</dbReference>
<organism evidence="1 2">
    <name type="scientific">Mycena venus</name>
    <dbReference type="NCBI Taxonomy" id="2733690"/>
    <lineage>
        <taxon>Eukaryota</taxon>
        <taxon>Fungi</taxon>
        <taxon>Dikarya</taxon>
        <taxon>Basidiomycota</taxon>
        <taxon>Agaricomycotina</taxon>
        <taxon>Agaricomycetes</taxon>
        <taxon>Agaricomycetidae</taxon>
        <taxon>Agaricales</taxon>
        <taxon>Marasmiineae</taxon>
        <taxon>Mycenaceae</taxon>
        <taxon>Mycena</taxon>
    </lineage>
</organism>
<dbReference type="SUPFAM" id="SSF52058">
    <property type="entry name" value="L domain-like"/>
    <property type="match status" value="1"/>
</dbReference>
<gene>
    <name evidence="1" type="ORF">MVEN_00492900</name>
</gene>
<name>A0A8H7D8G9_9AGAR</name>
<reference evidence="1" key="1">
    <citation type="submission" date="2020-05" db="EMBL/GenBank/DDBJ databases">
        <title>Mycena genomes resolve the evolution of fungal bioluminescence.</title>
        <authorList>
            <person name="Tsai I.J."/>
        </authorList>
    </citation>
    <scope>NUCLEOTIDE SEQUENCE</scope>
    <source>
        <strain evidence="1">CCC161011</strain>
    </source>
</reference>
<sequence>MDSSLAYLDLLPVETWFACWALCSHRQLRRLSLVCRLFRSIVLPLLLQHQTFDVAAVTRGIDLKNWIQRVDHLHRTAVRLDRLSGAPYASFVRSWHVTLTKGDRLTRGRLPGVENFELVNLMNDRVVATFCTTLRFYQNLSSLHLTHFTIDAPLRETLTLLSGLEDLHLCDCSITVSHGFLRLQRLKIINIVGSPLTADHAPLQIASPETLRTLTVDNSFPSLSSGFGAARLDQLVDLSIGFLRDVDALPPFLEQCPLLESFTLRVLNPQTTLPPVSTEVIPLLSPFHPHSATVLFDLLVTWQEDALTEVCRDIAHSSAPLQSLTLLPPVAATLEFLVTLTSLFPELKTLSITVWGGPTKRGRRACALGTPTMRSSKPIPVDPRRSDLNDDAAFDNIPADDISDSEPDETHTIVVVKAPVKNEDPSRGSATHPSTILHIIFEWILNSLLPLPSSIEILRLKTHGGTLKLSGAELHETVAALTAMYPSLRELQSGASTNWMRQPKGDLWKAGGDNPWIRVIL</sequence>
<evidence type="ECO:0000313" key="2">
    <source>
        <dbReference type="Proteomes" id="UP000620124"/>
    </source>
</evidence>